<keyword evidence="4" id="KW-0472">Membrane</keyword>
<keyword evidence="3" id="KW-0732">Signal</keyword>
<keyword evidence="7" id="KW-1185">Reference proteome</keyword>
<dbReference type="AlphaFoldDB" id="A0A6N7VUK2"/>
<dbReference type="InterPro" id="IPR041033">
    <property type="entry name" value="SpaA_PFL_dom_1"/>
</dbReference>
<evidence type="ECO:0000256" key="1">
    <source>
        <dbReference type="ARBA" id="ARBA00007257"/>
    </source>
</evidence>
<keyword evidence="2" id="KW-0964">Secreted</keyword>
<dbReference type="Gene3D" id="2.60.40.10">
    <property type="entry name" value="Immunoglobulins"/>
    <property type="match status" value="2"/>
</dbReference>
<evidence type="ECO:0000256" key="3">
    <source>
        <dbReference type="ARBA" id="ARBA00022729"/>
    </source>
</evidence>
<protein>
    <submittedName>
        <fullName evidence="6">Peptidase</fullName>
    </submittedName>
</protein>
<evidence type="ECO:0000313" key="6">
    <source>
        <dbReference type="EMBL" id="MSS77497.1"/>
    </source>
</evidence>
<keyword evidence="4" id="KW-1133">Transmembrane helix</keyword>
<dbReference type="EMBL" id="VULQ01000003">
    <property type="protein sequence ID" value="MSS77497.1"/>
    <property type="molecule type" value="Genomic_DNA"/>
</dbReference>
<dbReference type="PANTHER" id="PTHR36108">
    <property type="entry name" value="COLOSSIN-B-RELATED"/>
    <property type="match status" value="1"/>
</dbReference>
<dbReference type="Gene3D" id="2.60.40.4180">
    <property type="match status" value="1"/>
</dbReference>
<evidence type="ECO:0000313" key="7">
    <source>
        <dbReference type="Proteomes" id="UP000441925"/>
    </source>
</evidence>
<dbReference type="InterPro" id="IPR013783">
    <property type="entry name" value="Ig-like_fold"/>
</dbReference>
<evidence type="ECO:0000256" key="2">
    <source>
        <dbReference type="ARBA" id="ARBA00022525"/>
    </source>
</evidence>
<feature type="domain" description="SpaA-like prealbumin fold" evidence="5">
    <location>
        <begin position="258"/>
        <end position="354"/>
    </location>
</feature>
<organism evidence="6 7">
    <name type="scientific">Anaerococcus porci</name>
    <dbReference type="NCBI Taxonomy" id="2652269"/>
    <lineage>
        <taxon>Bacteria</taxon>
        <taxon>Bacillati</taxon>
        <taxon>Bacillota</taxon>
        <taxon>Tissierellia</taxon>
        <taxon>Tissierellales</taxon>
        <taxon>Peptoniphilaceae</taxon>
        <taxon>Anaerococcus</taxon>
    </lineage>
</organism>
<dbReference type="SUPFAM" id="SSF49478">
    <property type="entry name" value="Cna protein B-type domain"/>
    <property type="match status" value="1"/>
</dbReference>
<feature type="domain" description="SpaA-like prealbumin fold" evidence="5">
    <location>
        <begin position="151"/>
        <end position="250"/>
    </location>
</feature>
<keyword evidence="4" id="KW-0812">Transmembrane</keyword>
<feature type="transmembrane region" description="Helical" evidence="4">
    <location>
        <begin position="380"/>
        <end position="397"/>
    </location>
</feature>
<dbReference type="Proteomes" id="UP000441925">
    <property type="component" value="Unassembled WGS sequence"/>
</dbReference>
<comment type="similarity">
    <text evidence="1">Belongs to the serine-aspartate repeat-containing protein (SDr) family.</text>
</comment>
<name>A0A6N7VUK2_9FIRM</name>
<dbReference type="Pfam" id="PF17802">
    <property type="entry name" value="SpaA"/>
    <property type="match status" value="2"/>
</dbReference>
<accession>A0A6N7VUK2</accession>
<evidence type="ECO:0000259" key="5">
    <source>
        <dbReference type="Pfam" id="PF17802"/>
    </source>
</evidence>
<reference evidence="6 7" key="1">
    <citation type="submission" date="2019-08" db="EMBL/GenBank/DDBJ databases">
        <title>In-depth cultivation of the pig gut microbiome towards novel bacterial diversity and tailored functional studies.</title>
        <authorList>
            <person name="Wylensek D."/>
            <person name="Hitch T.C.A."/>
            <person name="Clavel T."/>
        </authorList>
    </citation>
    <scope>NUCLEOTIDE SEQUENCE [LARGE SCALE GENOMIC DNA]</scope>
    <source>
        <strain evidence="6 7">WCA-380-WT-2B</strain>
    </source>
</reference>
<comment type="caution">
    <text evidence="6">The sequence shown here is derived from an EMBL/GenBank/DDBJ whole genome shotgun (WGS) entry which is preliminary data.</text>
</comment>
<evidence type="ECO:0000256" key="4">
    <source>
        <dbReference type="SAM" id="Phobius"/>
    </source>
</evidence>
<proteinExistence type="inferred from homology"/>
<gene>
    <name evidence="6" type="ORF">FYJ26_03595</name>
</gene>
<dbReference type="PANTHER" id="PTHR36108:SF13">
    <property type="entry name" value="COLOSSIN-B-RELATED"/>
    <property type="match status" value="1"/>
</dbReference>
<sequence length="404" mass="45752">MKKLNIKLRQVLVFALVLYLVTPLLAFAKSGNSLNILVDNSEAAIDYWKIDDESLIDYNSEDYEKKAEELVNNFSNVDEADLNKKFGEKKTVKVSDKKDGKDLIKVENLSYGTYLFRQVKTEEKTFKPFIVSIDETTINPATIIPKTVVHDIILRKIDKDSKDTLMGVGFKLVDKEGNTLKFKNTDDGYIYDKEGEIEELITNDKGQIKVKGLEKEAKFIETSPLNGYEKNKGKETSFLKDGETVDFENEKDSRTNIFTFVKIDGDTKNPLEGAVFKVQVKTDKIFEDVEENGKIYTLTSGKNGIFKTKQLPYGTYRLIETKTPTKDYILKIDPIDFEIGENSHQMKIEVENYKGKVPPTPGGGSRQRKKTSSLVKTGDVKILIIFITGLILIAYGIKTVRAKD</sequence>
<dbReference type="RefSeq" id="WP_154539689.1">
    <property type="nucleotide sequence ID" value="NZ_VULQ01000003.1"/>
</dbReference>